<gene>
    <name evidence="2" type="ORF">MNOR_LOCUS30382</name>
</gene>
<reference evidence="2 3" key="1">
    <citation type="submission" date="2024-05" db="EMBL/GenBank/DDBJ databases">
        <authorList>
            <person name="Wallberg A."/>
        </authorList>
    </citation>
    <scope>NUCLEOTIDE SEQUENCE [LARGE SCALE GENOMIC DNA]</scope>
</reference>
<feature type="non-terminal residue" evidence="2">
    <location>
        <position position="217"/>
    </location>
</feature>
<feature type="region of interest" description="Disordered" evidence="1">
    <location>
        <begin position="1"/>
        <end position="29"/>
    </location>
</feature>
<keyword evidence="3" id="KW-1185">Reference proteome</keyword>
<feature type="compositionally biased region" description="Polar residues" evidence="1">
    <location>
        <begin position="1"/>
        <end position="23"/>
    </location>
</feature>
<accession>A0AAV2RZ54</accession>
<evidence type="ECO:0000313" key="3">
    <source>
        <dbReference type="Proteomes" id="UP001497623"/>
    </source>
</evidence>
<organism evidence="2 3">
    <name type="scientific">Meganyctiphanes norvegica</name>
    <name type="common">Northern krill</name>
    <name type="synonym">Thysanopoda norvegica</name>
    <dbReference type="NCBI Taxonomy" id="48144"/>
    <lineage>
        <taxon>Eukaryota</taxon>
        <taxon>Metazoa</taxon>
        <taxon>Ecdysozoa</taxon>
        <taxon>Arthropoda</taxon>
        <taxon>Crustacea</taxon>
        <taxon>Multicrustacea</taxon>
        <taxon>Malacostraca</taxon>
        <taxon>Eumalacostraca</taxon>
        <taxon>Eucarida</taxon>
        <taxon>Euphausiacea</taxon>
        <taxon>Euphausiidae</taxon>
        <taxon>Meganyctiphanes</taxon>
    </lineage>
</organism>
<name>A0AAV2RZ54_MEGNR</name>
<dbReference type="AlphaFoldDB" id="A0AAV2RZ54"/>
<dbReference type="Proteomes" id="UP001497623">
    <property type="component" value="Unassembled WGS sequence"/>
</dbReference>
<dbReference type="EMBL" id="CAXKWB010036959">
    <property type="protein sequence ID" value="CAL4149300.1"/>
    <property type="molecule type" value="Genomic_DNA"/>
</dbReference>
<comment type="caution">
    <text evidence="2">The sequence shown here is derived from an EMBL/GenBank/DDBJ whole genome shotgun (WGS) entry which is preliminary data.</text>
</comment>
<proteinExistence type="predicted"/>
<evidence type="ECO:0000256" key="1">
    <source>
        <dbReference type="SAM" id="MobiDB-lite"/>
    </source>
</evidence>
<protein>
    <submittedName>
        <fullName evidence="2">Uncharacterized protein</fullName>
    </submittedName>
</protein>
<evidence type="ECO:0000313" key="2">
    <source>
        <dbReference type="EMBL" id="CAL4149300.1"/>
    </source>
</evidence>
<sequence>MENTTENFRQHELQGSSYPTNNVQSPTSSSQRIISSNLLHNMTVPCNTLATASVILNTSIYSSDQIHPKFKCNGFGREYFISELETAGVLLIASKKESSEGGENKVLKKIPNVTTGMVLCAKALGIFSDDEIFEWLKERSSLNVMSNLFREQMEIYKNLSFFLINHVEPCDISVWKELLRGANYKPLVKNTYGWSRIFDPENECNKKLFQKLKIIDK</sequence>